<evidence type="ECO:0000256" key="6">
    <source>
        <dbReference type="ARBA" id="ARBA00022741"/>
    </source>
</evidence>
<evidence type="ECO:0000256" key="5">
    <source>
        <dbReference type="ARBA" id="ARBA00022679"/>
    </source>
</evidence>
<comment type="similarity">
    <text evidence="2">Belongs to the HPPK family.</text>
</comment>
<evidence type="ECO:0000256" key="2">
    <source>
        <dbReference type="ARBA" id="ARBA00005810"/>
    </source>
</evidence>
<dbReference type="EC" id="2.7.6.3" evidence="3"/>
<dbReference type="PANTHER" id="PTHR43071:SF1">
    <property type="entry name" value="2-AMINO-4-HYDROXY-6-HYDROXYMETHYLDIHYDROPTERIDINE PYROPHOSPHOKINASE"/>
    <property type="match status" value="1"/>
</dbReference>
<dbReference type="GO" id="GO:0046656">
    <property type="term" value="P:folic acid biosynthetic process"/>
    <property type="evidence" value="ECO:0007669"/>
    <property type="project" value="UniProtKB-KW"/>
</dbReference>
<feature type="domain" description="7,8-dihydro-6-hydroxymethylpterin-pyrophosphokinase" evidence="13">
    <location>
        <begin position="5"/>
        <end position="135"/>
    </location>
</feature>
<dbReference type="GO" id="GO:0003848">
    <property type="term" value="F:2-amino-4-hydroxy-6-hydroxymethyldihydropteridine diphosphokinase activity"/>
    <property type="evidence" value="ECO:0007669"/>
    <property type="project" value="UniProtKB-EC"/>
</dbReference>
<dbReference type="Pfam" id="PF01288">
    <property type="entry name" value="HPPK"/>
    <property type="match status" value="1"/>
</dbReference>
<dbReference type="EMBL" id="CADCTA010000031">
    <property type="protein sequence ID" value="CAA9218787.1"/>
    <property type="molecule type" value="Genomic_DNA"/>
</dbReference>
<evidence type="ECO:0000256" key="10">
    <source>
        <dbReference type="ARBA" id="ARBA00029409"/>
    </source>
</evidence>
<evidence type="ECO:0000259" key="13">
    <source>
        <dbReference type="Pfam" id="PF01288"/>
    </source>
</evidence>
<dbReference type="CDD" id="cd00483">
    <property type="entry name" value="HPPK"/>
    <property type="match status" value="1"/>
</dbReference>
<evidence type="ECO:0000256" key="7">
    <source>
        <dbReference type="ARBA" id="ARBA00022777"/>
    </source>
</evidence>
<dbReference type="GO" id="GO:0046654">
    <property type="term" value="P:tetrahydrofolate biosynthetic process"/>
    <property type="evidence" value="ECO:0007669"/>
    <property type="project" value="UniProtKB-UniPathway"/>
</dbReference>
<dbReference type="InterPro" id="IPR000550">
    <property type="entry name" value="Hppk"/>
</dbReference>
<evidence type="ECO:0000256" key="12">
    <source>
        <dbReference type="ARBA" id="ARBA00033413"/>
    </source>
</evidence>
<dbReference type="AlphaFoldDB" id="A0A6J4HAC3"/>
<dbReference type="GO" id="GO:0016301">
    <property type="term" value="F:kinase activity"/>
    <property type="evidence" value="ECO:0007669"/>
    <property type="project" value="UniProtKB-KW"/>
</dbReference>
<evidence type="ECO:0000256" key="9">
    <source>
        <dbReference type="ARBA" id="ARBA00022909"/>
    </source>
</evidence>
<evidence type="ECO:0000256" key="1">
    <source>
        <dbReference type="ARBA" id="ARBA00005051"/>
    </source>
</evidence>
<comment type="function">
    <text evidence="10">Catalyzes the transfer of pyrophosphate from adenosine triphosphate (ATP) to 6-hydroxymethyl-7,8-dihydropterin, an enzymatic step in folate biosynthesis pathway.</text>
</comment>
<evidence type="ECO:0000256" key="3">
    <source>
        <dbReference type="ARBA" id="ARBA00013253"/>
    </source>
</evidence>
<reference evidence="14" key="1">
    <citation type="submission" date="2020-02" db="EMBL/GenBank/DDBJ databases">
        <authorList>
            <person name="Meier V. D."/>
        </authorList>
    </citation>
    <scope>NUCLEOTIDE SEQUENCE</scope>
    <source>
        <strain evidence="14">AVDCRST_MAG42</strain>
    </source>
</reference>
<proteinExistence type="inferred from homology"/>
<keyword evidence="6" id="KW-0547">Nucleotide-binding</keyword>
<gene>
    <name evidence="14" type="ORF">AVDCRST_MAG42-460</name>
</gene>
<sequence length="166" mass="18481">MRAGLALGSNVGDPLANLKAARAQIEQLPGVTPPLLASKIYETEPVDCEPGAAPFFNAVVEIGFDAEPPRLLAELRQIERQLGRPSVHPRNVSRIIDLDLLYIGDLRIDTPELRLPHPRMHERAFVLQPLADIRPELVLPKQRQSVRELLLQLGDTSQLVRVAAQW</sequence>
<evidence type="ECO:0000256" key="4">
    <source>
        <dbReference type="ARBA" id="ARBA00016218"/>
    </source>
</evidence>
<evidence type="ECO:0000256" key="11">
    <source>
        <dbReference type="ARBA" id="ARBA00029766"/>
    </source>
</evidence>
<dbReference type="UniPathway" id="UPA00077">
    <property type="reaction ID" value="UER00155"/>
</dbReference>
<dbReference type="Gene3D" id="3.30.70.560">
    <property type="entry name" value="7,8-Dihydro-6-hydroxymethylpterin-pyrophosphokinase HPPK"/>
    <property type="match status" value="1"/>
</dbReference>
<protein>
    <recommendedName>
        <fullName evidence="4">2-amino-4-hydroxy-6-hydroxymethyldihydropteridine pyrophosphokinase</fullName>
        <ecNumber evidence="3">2.7.6.3</ecNumber>
    </recommendedName>
    <alternativeName>
        <fullName evidence="11">6-hydroxymethyl-7,8-dihydropterin pyrophosphokinase</fullName>
    </alternativeName>
    <alternativeName>
        <fullName evidence="12">7,8-dihydro-6-hydroxymethylpterin-pyrophosphokinase</fullName>
    </alternativeName>
</protein>
<keyword evidence="5 14" id="KW-0808">Transferase</keyword>
<keyword evidence="8" id="KW-0067">ATP-binding</keyword>
<dbReference type="InterPro" id="IPR035907">
    <property type="entry name" value="Hppk_sf"/>
</dbReference>
<evidence type="ECO:0000313" key="14">
    <source>
        <dbReference type="EMBL" id="CAA9218787.1"/>
    </source>
</evidence>
<keyword evidence="9" id="KW-0289">Folate biosynthesis</keyword>
<comment type="pathway">
    <text evidence="1">Cofactor biosynthesis; tetrahydrofolate biosynthesis; 2-amino-4-hydroxy-6-hydroxymethyl-7,8-dihydropteridine diphosphate from 7,8-dihydroneopterin triphosphate: step 4/4.</text>
</comment>
<dbReference type="NCBIfam" id="TIGR01498">
    <property type="entry name" value="folK"/>
    <property type="match status" value="1"/>
</dbReference>
<dbReference type="GO" id="GO:0005524">
    <property type="term" value="F:ATP binding"/>
    <property type="evidence" value="ECO:0007669"/>
    <property type="project" value="UniProtKB-KW"/>
</dbReference>
<name>A0A6J4HAC3_9BACT</name>
<dbReference type="SUPFAM" id="SSF55083">
    <property type="entry name" value="6-hydroxymethyl-7,8-dihydropterin pyrophosphokinase, HPPK"/>
    <property type="match status" value="1"/>
</dbReference>
<accession>A0A6J4HAC3</accession>
<keyword evidence="7 14" id="KW-0418">Kinase</keyword>
<evidence type="ECO:0000256" key="8">
    <source>
        <dbReference type="ARBA" id="ARBA00022840"/>
    </source>
</evidence>
<dbReference type="PANTHER" id="PTHR43071">
    <property type="entry name" value="2-AMINO-4-HYDROXY-6-HYDROXYMETHYLDIHYDROPTERIDINE PYROPHOSPHOKINASE"/>
    <property type="match status" value="1"/>
</dbReference>
<organism evidence="14">
    <name type="scientific">uncultured Chthoniobacterales bacterium</name>
    <dbReference type="NCBI Taxonomy" id="1836801"/>
    <lineage>
        <taxon>Bacteria</taxon>
        <taxon>Pseudomonadati</taxon>
        <taxon>Verrucomicrobiota</taxon>
        <taxon>Spartobacteria</taxon>
        <taxon>Chthoniobacterales</taxon>
        <taxon>environmental samples</taxon>
    </lineage>
</organism>